<protein>
    <submittedName>
        <fullName evidence="2">Transposase</fullName>
    </submittedName>
</protein>
<dbReference type="Proteomes" id="UP000050794">
    <property type="component" value="Unassembled WGS sequence"/>
</dbReference>
<name>A0A183U356_TOXCA</name>
<proteinExistence type="predicted"/>
<accession>A0A183U356</accession>
<dbReference type="AlphaFoldDB" id="A0A183U356"/>
<reference evidence="2" key="1">
    <citation type="submission" date="2016-06" db="UniProtKB">
        <authorList>
            <consortium name="WormBaseParasite"/>
        </authorList>
    </citation>
    <scope>IDENTIFICATION</scope>
</reference>
<dbReference type="WBParaSite" id="TCNE_0000292601-mRNA-1">
    <property type="protein sequence ID" value="TCNE_0000292601-mRNA-1"/>
    <property type="gene ID" value="TCNE_0000292601"/>
</dbReference>
<sequence>LRAFRSVDSTKSAGGVSAIFVEKLRRLSQRLRLRVVTRTPKRTTPLLKRSDSLAGV</sequence>
<evidence type="ECO:0000313" key="2">
    <source>
        <dbReference type="WBParaSite" id="TCNE_0000292601-mRNA-1"/>
    </source>
</evidence>
<evidence type="ECO:0000313" key="1">
    <source>
        <dbReference type="Proteomes" id="UP000050794"/>
    </source>
</evidence>
<keyword evidence="1" id="KW-1185">Reference proteome</keyword>
<organism evidence="1 2">
    <name type="scientific">Toxocara canis</name>
    <name type="common">Canine roundworm</name>
    <dbReference type="NCBI Taxonomy" id="6265"/>
    <lineage>
        <taxon>Eukaryota</taxon>
        <taxon>Metazoa</taxon>
        <taxon>Ecdysozoa</taxon>
        <taxon>Nematoda</taxon>
        <taxon>Chromadorea</taxon>
        <taxon>Rhabditida</taxon>
        <taxon>Spirurina</taxon>
        <taxon>Ascaridomorpha</taxon>
        <taxon>Ascaridoidea</taxon>
        <taxon>Toxocaridae</taxon>
        <taxon>Toxocara</taxon>
    </lineage>
</organism>